<proteinExistence type="predicted"/>
<comment type="caution">
    <text evidence="2">The sequence shown here is derived from an EMBL/GenBank/DDBJ whole genome shotgun (WGS) entry which is preliminary data.</text>
</comment>
<accession>A0ABV4Y626</accession>
<sequence length="78" mass="8662">MVLNSHKSAANFEDSGFLDSKVASDPANPDYVELNLAGIEQDINHFSDIIAAVPLHSEPENDEKAAERQRRIMSRIPQ</sequence>
<organism evidence="2 3">
    <name type="scientific">Floridaenema fluviatile BLCC-F154</name>
    <dbReference type="NCBI Taxonomy" id="3153640"/>
    <lineage>
        <taxon>Bacteria</taxon>
        <taxon>Bacillati</taxon>
        <taxon>Cyanobacteriota</taxon>
        <taxon>Cyanophyceae</taxon>
        <taxon>Oscillatoriophycideae</taxon>
        <taxon>Aerosakkonematales</taxon>
        <taxon>Aerosakkonemataceae</taxon>
        <taxon>Floridanema</taxon>
        <taxon>Floridanema fluviatile</taxon>
    </lineage>
</organism>
<gene>
    <name evidence="2" type="ORF">ACE1B6_02955</name>
</gene>
<protein>
    <submittedName>
        <fullName evidence="2">Uncharacterized protein</fullName>
    </submittedName>
</protein>
<dbReference type="RefSeq" id="WP_413255741.1">
    <property type="nucleotide sequence ID" value="NZ_JBHFNS010000018.1"/>
</dbReference>
<feature type="compositionally biased region" description="Basic and acidic residues" evidence="1">
    <location>
        <begin position="57"/>
        <end position="70"/>
    </location>
</feature>
<dbReference type="Proteomes" id="UP001576776">
    <property type="component" value="Unassembled WGS sequence"/>
</dbReference>
<keyword evidence="3" id="KW-1185">Reference proteome</keyword>
<feature type="region of interest" description="Disordered" evidence="1">
    <location>
        <begin position="57"/>
        <end position="78"/>
    </location>
</feature>
<reference evidence="2 3" key="1">
    <citation type="submission" date="2024-09" db="EMBL/GenBank/DDBJ databases">
        <title>Floridaenema gen nov. (Aerosakkonemataceae, Aerosakkonematales ord. nov., Cyanobacteria) from benthic tropical and subtropical fresh waters, with the description of four new species.</title>
        <authorList>
            <person name="Moretto J.A."/>
            <person name="Berthold D.E."/>
            <person name="Lefler F.W."/>
            <person name="Huang I.-S."/>
            <person name="Laughinghouse H. IV."/>
        </authorList>
    </citation>
    <scope>NUCLEOTIDE SEQUENCE [LARGE SCALE GENOMIC DNA]</scope>
    <source>
        <strain evidence="2 3">BLCC-F154</strain>
    </source>
</reference>
<evidence type="ECO:0000313" key="2">
    <source>
        <dbReference type="EMBL" id="MFB2934212.1"/>
    </source>
</evidence>
<dbReference type="EMBL" id="JBHFNS010000018">
    <property type="protein sequence ID" value="MFB2934212.1"/>
    <property type="molecule type" value="Genomic_DNA"/>
</dbReference>
<evidence type="ECO:0000313" key="3">
    <source>
        <dbReference type="Proteomes" id="UP001576776"/>
    </source>
</evidence>
<name>A0ABV4Y626_9CYAN</name>
<evidence type="ECO:0000256" key="1">
    <source>
        <dbReference type="SAM" id="MobiDB-lite"/>
    </source>
</evidence>